<dbReference type="InterPro" id="IPR001478">
    <property type="entry name" value="PDZ"/>
</dbReference>
<feature type="domain" description="SH3" evidence="17">
    <location>
        <begin position="552"/>
        <end position="622"/>
    </location>
</feature>
<dbReference type="GO" id="GO:0070161">
    <property type="term" value="C:anchoring junction"/>
    <property type="evidence" value="ECO:0007669"/>
    <property type="project" value="UniProtKB-SubCell"/>
</dbReference>
<evidence type="ECO:0000256" key="2">
    <source>
        <dbReference type="ARBA" id="ARBA00004221"/>
    </source>
</evidence>
<dbReference type="Gene3D" id="1.10.287.470">
    <property type="entry name" value="Helix hairpin bin"/>
    <property type="match status" value="1"/>
</dbReference>
<evidence type="ECO:0000256" key="16">
    <source>
        <dbReference type="SAM" id="MobiDB-lite"/>
    </source>
</evidence>
<dbReference type="InterPro" id="IPR015143">
    <property type="entry name" value="L27_1"/>
</dbReference>
<dbReference type="CDD" id="cd00071">
    <property type="entry name" value="GMPK"/>
    <property type="match status" value="1"/>
</dbReference>
<dbReference type="GeneTree" id="ENSGT00940000164867"/>
<keyword evidence="9" id="KW-0963">Cytoplasm</keyword>
<accession>A0A4W4FCC0</accession>
<dbReference type="FunFam" id="2.30.42.10:FF:000001">
    <property type="entry name" value="Disks large homolog 1 isoform 2"/>
    <property type="match status" value="1"/>
</dbReference>
<dbReference type="AlphaFoldDB" id="A0A4W4FCC0"/>
<dbReference type="SMART" id="SM00326">
    <property type="entry name" value="SH3"/>
    <property type="match status" value="1"/>
</dbReference>
<dbReference type="InterPro" id="IPR019583">
    <property type="entry name" value="DLG1-4_PDZ_assoc"/>
</dbReference>
<dbReference type="InterPro" id="IPR036028">
    <property type="entry name" value="SH3-like_dom_sf"/>
</dbReference>
<dbReference type="GO" id="GO:0099072">
    <property type="term" value="P:regulation of postsynaptic membrane neurotransmitter receptor levels"/>
    <property type="evidence" value="ECO:0007669"/>
    <property type="project" value="TreeGrafter"/>
</dbReference>
<evidence type="ECO:0000256" key="8">
    <source>
        <dbReference type="ARBA" id="ARBA00022475"/>
    </source>
</evidence>
<dbReference type="PROSITE" id="PS50002">
    <property type="entry name" value="SH3"/>
    <property type="match status" value="1"/>
</dbReference>
<dbReference type="GO" id="GO:0098839">
    <property type="term" value="C:postsynaptic density membrane"/>
    <property type="evidence" value="ECO:0007669"/>
    <property type="project" value="TreeGrafter"/>
</dbReference>
<dbReference type="Pfam" id="PF00625">
    <property type="entry name" value="Guanylate_kin"/>
    <property type="match status" value="1"/>
</dbReference>
<reference evidence="21" key="4">
    <citation type="submission" date="2025-08" db="UniProtKB">
        <authorList>
            <consortium name="Ensembl"/>
        </authorList>
    </citation>
    <scope>IDENTIFICATION</scope>
</reference>
<keyword evidence="8" id="KW-1003">Cell membrane</keyword>
<dbReference type="CDD" id="cd12031">
    <property type="entry name" value="SH3_DLG1"/>
    <property type="match status" value="1"/>
</dbReference>
<dbReference type="InterPro" id="IPR027417">
    <property type="entry name" value="P-loop_NTPase"/>
</dbReference>
<feature type="region of interest" description="Disordered" evidence="16">
    <location>
        <begin position="391"/>
        <end position="424"/>
    </location>
</feature>
<feature type="domain" description="PDZ" evidence="19">
    <location>
        <begin position="284"/>
        <end position="371"/>
    </location>
</feature>
<dbReference type="FunFam" id="2.30.30.40:FF:000008">
    <property type="entry name" value="Disks large homolog 1 isoform 2"/>
    <property type="match status" value="1"/>
</dbReference>
<dbReference type="GO" id="GO:0016324">
    <property type="term" value="C:apical plasma membrane"/>
    <property type="evidence" value="ECO:0007669"/>
    <property type="project" value="UniProtKB-SubCell"/>
</dbReference>
<dbReference type="FunFam" id="2.30.42.10:FF:000049">
    <property type="entry name" value="disks large homolog 1 isoform X1"/>
    <property type="match status" value="1"/>
</dbReference>
<evidence type="ECO:0000256" key="10">
    <source>
        <dbReference type="ARBA" id="ARBA00022737"/>
    </source>
</evidence>
<dbReference type="SMART" id="SM00228">
    <property type="entry name" value="PDZ"/>
    <property type="match status" value="3"/>
</dbReference>
<organism evidence="21 22">
    <name type="scientific">Electrophorus electricus</name>
    <name type="common">Electric eel</name>
    <name type="synonym">Gymnotus electricus</name>
    <dbReference type="NCBI Taxonomy" id="8005"/>
    <lineage>
        <taxon>Eukaryota</taxon>
        <taxon>Metazoa</taxon>
        <taxon>Chordata</taxon>
        <taxon>Craniata</taxon>
        <taxon>Vertebrata</taxon>
        <taxon>Euteleostomi</taxon>
        <taxon>Actinopterygii</taxon>
        <taxon>Neopterygii</taxon>
        <taxon>Teleostei</taxon>
        <taxon>Ostariophysi</taxon>
        <taxon>Gymnotiformes</taxon>
        <taxon>Gymnotoidei</taxon>
        <taxon>Gymnotidae</taxon>
        <taxon>Electrophorus</taxon>
    </lineage>
</organism>
<dbReference type="Ensembl" id="ENSEEET00000022756.2">
    <property type="protein sequence ID" value="ENSEEEP00000022506.2"/>
    <property type="gene ID" value="ENSEEEG00000007063.2"/>
</dbReference>
<dbReference type="GO" id="GO:0007268">
    <property type="term" value="P:chemical synaptic transmission"/>
    <property type="evidence" value="ECO:0007669"/>
    <property type="project" value="InterPro"/>
</dbReference>
<dbReference type="GO" id="GO:0097120">
    <property type="term" value="P:receptor localization to synapse"/>
    <property type="evidence" value="ECO:0007669"/>
    <property type="project" value="TreeGrafter"/>
</dbReference>
<evidence type="ECO:0000256" key="14">
    <source>
        <dbReference type="ARBA" id="ARBA00044189"/>
    </source>
</evidence>
<dbReference type="SUPFAM" id="SSF50044">
    <property type="entry name" value="SH3-domain"/>
    <property type="match status" value="1"/>
</dbReference>
<dbReference type="GO" id="GO:0019901">
    <property type="term" value="F:protein kinase binding"/>
    <property type="evidence" value="ECO:0007669"/>
    <property type="project" value="TreeGrafter"/>
</dbReference>
<feature type="compositionally biased region" description="Pro residues" evidence="16">
    <location>
        <begin position="405"/>
        <end position="419"/>
    </location>
</feature>
<dbReference type="GO" id="GO:0043005">
    <property type="term" value="C:neuron projection"/>
    <property type="evidence" value="ECO:0007669"/>
    <property type="project" value="InterPro"/>
</dbReference>
<keyword evidence="11" id="KW-0256">Endoplasmic reticulum</keyword>
<evidence type="ECO:0000259" key="19">
    <source>
        <dbReference type="PROSITE" id="PS50106"/>
    </source>
</evidence>
<evidence type="ECO:0000256" key="11">
    <source>
        <dbReference type="ARBA" id="ARBA00022824"/>
    </source>
</evidence>
<dbReference type="CDD" id="cd06724">
    <property type="entry name" value="PDZ2_Dlg1-2-4-like"/>
    <property type="match status" value="1"/>
</dbReference>
<feature type="domain" description="PDZ" evidence="19">
    <location>
        <begin position="437"/>
        <end position="518"/>
    </location>
</feature>
<sequence length="882" mass="98929">MPVRKNDAQRALLLLEEYRTKLNNAEDRQLKNSIQRVIDIFQSNLFQALIDIQEFYEVTLLDNQKCGASLKVTDAAPQANLWDFSSVQNTSVTSDTLPSLNTSTEVRMPFSNVPVYFVLNLQKYRQHDEDASPQEQSSPQLTDNTPDPELVQVAEKNISQIENVHGYVAHAHISPLKVNGTEADYEYEEITLERGNSGLGFSIAGGTDNPHIGEDPSIFITKVIPGGAAAQDGRLRVNDVILRVNEVDVRDVTHSKAVEALKEAGSLVRLYVRRRKSVSEKIVEIKLVKGPKGLGFSIAGGVGNQHIPGDNSIYVTKIIEGGAAHKDGRLQIGDKLLAVNSTCLEEVTHEQAVTALKNTTDVVYLKVAKPNNVFMNDNFAPPDITNSYSQHMENHISPPSFLSQPVPPTTSGPYSPTPRPTGGDDDITRYGYSHSWKVVLHRGATGLGFNIVGGEDGEGIFISFILAGGPADLSGELIKGDRLVSVNGVDLRSATHEQAAAALKNAGQIVTIIAHYRPEEYSRFEAKIHDLREQMMNSSISSGSGSLRTSQKRSLYVRALFDYDKTRDSGLPSQGLNFKFGDILHVVNASDDEWWQARQVTPEGEVEEMGVIPSKRRVEKKERARLKTVKFNSKSRNRGSLNDKHRKNLFSRKFPFYKSKEASEQETSDVDRGQEEYVLSYEPVHQQEVNYTRPVIILGPMKDRVNDDLISEFPDKFGSCVPHTTRPKRDYEVDGRDYHFVVSREQMEKDIQEHKFIEAGQYNNHLYGTSVQSVREVAEKGKHCILDVSGNAIKRLQVAQLYPIAIFIKPKSVENIMEMNRRLTEEQGRKTYDRAMKLEQEFTEHFTAIVQGDTLEEIYDQVKQIIEEQSGPYIWVLSKEKL</sequence>
<dbReference type="FunFam" id="2.30.42.10:FF:000002">
    <property type="entry name" value="Disks large homolog 4 isoform 2"/>
    <property type="match status" value="1"/>
</dbReference>
<dbReference type="PROSITE" id="PS50106">
    <property type="entry name" value="PDZ"/>
    <property type="match status" value="3"/>
</dbReference>
<dbReference type="SUPFAM" id="SSF50156">
    <property type="entry name" value="PDZ domain-like"/>
    <property type="match status" value="3"/>
</dbReference>
<dbReference type="Gene3D" id="3.30.63.10">
    <property type="entry name" value="Guanylate Kinase phosphate binding domain"/>
    <property type="match status" value="1"/>
</dbReference>
<dbReference type="InterPro" id="IPR008145">
    <property type="entry name" value="GK/Ca_channel_bsu"/>
</dbReference>
<evidence type="ECO:0000256" key="9">
    <source>
        <dbReference type="ARBA" id="ARBA00022490"/>
    </source>
</evidence>
<dbReference type="PIRSF" id="PIRSF001741">
    <property type="entry name" value="MAGUK_DLGH"/>
    <property type="match status" value="1"/>
</dbReference>
<dbReference type="CDD" id="cd06795">
    <property type="entry name" value="PDZ3_Dlg1-2-4-like"/>
    <property type="match status" value="1"/>
</dbReference>
<evidence type="ECO:0000256" key="5">
    <source>
        <dbReference type="ARBA" id="ARBA00004586"/>
    </source>
</evidence>
<dbReference type="GO" id="GO:0016323">
    <property type="term" value="C:basolateral plasma membrane"/>
    <property type="evidence" value="ECO:0007669"/>
    <property type="project" value="TreeGrafter"/>
</dbReference>
<feature type="region of interest" description="Disordered" evidence="16">
    <location>
        <begin position="127"/>
        <end position="147"/>
    </location>
</feature>
<dbReference type="InterPro" id="IPR036034">
    <property type="entry name" value="PDZ_sf"/>
</dbReference>
<dbReference type="GO" id="GO:0035255">
    <property type="term" value="F:ionotropic glutamate receptor binding"/>
    <property type="evidence" value="ECO:0007669"/>
    <property type="project" value="TreeGrafter"/>
</dbReference>
<dbReference type="InterPro" id="IPR001452">
    <property type="entry name" value="SH3_domain"/>
</dbReference>
<dbReference type="PROSITE" id="PS50052">
    <property type="entry name" value="GUANYLATE_KINASE_2"/>
    <property type="match status" value="1"/>
</dbReference>
<dbReference type="Gene3D" id="2.30.42.10">
    <property type="match status" value="3"/>
</dbReference>
<dbReference type="GO" id="GO:0098609">
    <property type="term" value="P:cell-cell adhesion"/>
    <property type="evidence" value="ECO:0007669"/>
    <property type="project" value="TreeGrafter"/>
</dbReference>
<dbReference type="GO" id="GO:0031594">
    <property type="term" value="C:neuromuscular junction"/>
    <property type="evidence" value="ECO:0007669"/>
    <property type="project" value="InterPro"/>
</dbReference>
<evidence type="ECO:0000256" key="3">
    <source>
        <dbReference type="ARBA" id="ARBA00004282"/>
    </source>
</evidence>
<dbReference type="GO" id="GO:0005789">
    <property type="term" value="C:endoplasmic reticulum membrane"/>
    <property type="evidence" value="ECO:0007669"/>
    <property type="project" value="UniProtKB-SubCell"/>
</dbReference>
<evidence type="ECO:0000256" key="13">
    <source>
        <dbReference type="ARBA" id="ARBA00023136"/>
    </source>
</evidence>
<dbReference type="Proteomes" id="UP000314983">
    <property type="component" value="Chromosome 7"/>
</dbReference>
<reference evidence="22" key="1">
    <citation type="journal article" date="2014" name="Science">
        <title>Nonhuman genetics. Genomic basis for the convergent evolution of electric organs.</title>
        <authorList>
            <person name="Gallant J.R."/>
            <person name="Traeger L.L."/>
            <person name="Volkening J.D."/>
            <person name="Moffett H."/>
            <person name="Chen P.H."/>
            <person name="Novina C.D."/>
            <person name="Phillips G.N.Jr."/>
            <person name="Anand R."/>
            <person name="Wells G.B."/>
            <person name="Pinch M."/>
            <person name="Guth R."/>
            <person name="Unguez G.A."/>
            <person name="Albert J.S."/>
            <person name="Zakon H.H."/>
            <person name="Samanta M.P."/>
            <person name="Sussman M.R."/>
        </authorList>
    </citation>
    <scope>NUCLEOTIDE SEQUENCE [LARGE SCALE GENOMIC DNA]</scope>
</reference>
<keyword evidence="10" id="KW-0677">Repeat</keyword>
<evidence type="ECO:0000259" key="20">
    <source>
        <dbReference type="PROSITE" id="PS51022"/>
    </source>
</evidence>
<evidence type="ECO:0000313" key="21">
    <source>
        <dbReference type="Ensembl" id="ENSEEEP00000022506.2"/>
    </source>
</evidence>
<dbReference type="PANTHER" id="PTHR23119:SF5">
    <property type="entry name" value="DISKS LARGE HOMOLOG 1"/>
    <property type="match status" value="1"/>
</dbReference>
<feature type="domain" description="PDZ" evidence="19">
    <location>
        <begin position="189"/>
        <end position="276"/>
    </location>
</feature>
<dbReference type="GO" id="GO:0045197">
    <property type="term" value="P:establishment or maintenance of epithelial cell apical/basal polarity"/>
    <property type="evidence" value="ECO:0007669"/>
    <property type="project" value="TreeGrafter"/>
</dbReference>
<evidence type="ECO:0000313" key="22">
    <source>
        <dbReference type="Proteomes" id="UP000314983"/>
    </source>
</evidence>
<dbReference type="Gene3D" id="3.40.50.300">
    <property type="entry name" value="P-loop containing nucleotide triphosphate hydrolases"/>
    <property type="match status" value="1"/>
</dbReference>
<evidence type="ECO:0000256" key="15">
    <source>
        <dbReference type="PROSITE-ProRule" id="PRU00192"/>
    </source>
</evidence>
<evidence type="ECO:0000256" key="7">
    <source>
        <dbReference type="ARBA" id="ARBA00022443"/>
    </source>
</evidence>
<dbReference type="InterPro" id="IPR008144">
    <property type="entry name" value="Guanylate_kin-like_dom"/>
</dbReference>
<dbReference type="PROSITE" id="PS51022">
    <property type="entry name" value="L27"/>
    <property type="match status" value="1"/>
</dbReference>
<evidence type="ECO:0000259" key="18">
    <source>
        <dbReference type="PROSITE" id="PS50052"/>
    </source>
</evidence>
<dbReference type="InterPro" id="IPR036892">
    <property type="entry name" value="L27_dom_sf"/>
</dbReference>
<dbReference type="InterPro" id="IPR020590">
    <property type="entry name" value="Guanylate_kinase_CS"/>
</dbReference>
<dbReference type="FunFam" id="3.30.63.10:FF:000001">
    <property type="entry name" value="Disks large homolog 1 isoform 2"/>
    <property type="match status" value="1"/>
</dbReference>
<evidence type="ECO:0000256" key="1">
    <source>
        <dbReference type="ARBA" id="ARBA00004202"/>
    </source>
</evidence>
<dbReference type="Pfam" id="PF10600">
    <property type="entry name" value="PDZ_assoc"/>
    <property type="match status" value="1"/>
</dbReference>
<feature type="compositionally biased region" description="Polar residues" evidence="16">
    <location>
        <begin position="133"/>
        <end position="145"/>
    </location>
</feature>
<dbReference type="SMART" id="SM00072">
    <property type="entry name" value="GuKc"/>
    <property type="match status" value="1"/>
</dbReference>
<reference evidence="21" key="5">
    <citation type="submission" date="2025-09" db="UniProtKB">
        <authorList>
            <consortium name="Ensembl"/>
        </authorList>
    </citation>
    <scope>IDENTIFICATION</scope>
</reference>
<name>A0A4W4FCC0_ELEEL</name>
<keyword evidence="13" id="KW-0472">Membrane</keyword>
<proteinExistence type="inferred from homology"/>
<dbReference type="Pfam" id="PF09058">
    <property type="entry name" value="L27_1"/>
    <property type="match status" value="1"/>
</dbReference>
<evidence type="ECO:0000256" key="12">
    <source>
        <dbReference type="ARBA" id="ARBA00022949"/>
    </source>
</evidence>
<evidence type="ECO:0000256" key="6">
    <source>
        <dbReference type="ARBA" id="ARBA00007014"/>
    </source>
</evidence>
<dbReference type="GO" id="GO:0043113">
    <property type="term" value="P:receptor clustering"/>
    <property type="evidence" value="ECO:0007669"/>
    <property type="project" value="TreeGrafter"/>
</dbReference>
<dbReference type="SMART" id="SM01277">
    <property type="entry name" value="MAGUK_N_PEST"/>
    <property type="match status" value="1"/>
</dbReference>
<dbReference type="InterPro" id="IPR019590">
    <property type="entry name" value="DLG1_PEST_dom"/>
</dbReference>
<gene>
    <name evidence="21" type="primary">DLG1</name>
</gene>
<dbReference type="FunFam" id="3.40.50.300:FF:001402">
    <property type="entry name" value="Discs, large homolog 3 (Drosophila)"/>
    <property type="match status" value="1"/>
</dbReference>
<dbReference type="CDD" id="cd06723">
    <property type="entry name" value="PDZ1_Dlg1-2-4-like"/>
    <property type="match status" value="1"/>
</dbReference>
<protein>
    <recommendedName>
        <fullName evidence="14">Disks large homolog 1</fullName>
    </recommendedName>
</protein>
<evidence type="ECO:0000259" key="17">
    <source>
        <dbReference type="PROSITE" id="PS50002"/>
    </source>
</evidence>
<dbReference type="Pfam" id="PF00018">
    <property type="entry name" value="SH3_1"/>
    <property type="match status" value="1"/>
</dbReference>
<dbReference type="InterPro" id="IPR004172">
    <property type="entry name" value="L27_dom"/>
</dbReference>
<dbReference type="SUPFAM" id="SSF52540">
    <property type="entry name" value="P-loop containing nucleoside triphosphate hydrolases"/>
    <property type="match status" value="1"/>
</dbReference>
<dbReference type="PANTHER" id="PTHR23119">
    <property type="entry name" value="DISCS LARGE"/>
    <property type="match status" value="1"/>
</dbReference>
<dbReference type="Pfam" id="PF10608">
    <property type="entry name" value="MAGUK_N_PEST"/>
    <property type="match status" value="1"/>
</dbReference>
<keyword evidence="22" id="KW-1185">Reference proteome</keyword>
<reference evidence="22" key="2">
    <citation type="journal article" date="2017" name="Sci. Adv.">
        <title>A tail of two voltages: Proteomic comparison of the three electric organs of the electric eel.</title>
        <authorList>
            <person name="Traeger L.L."/>
            <person name="Sabat G."/>
            <person name="Barrett-Wilt G.A."/>
            <person name="Wells G.B."/>
            <person name="Sussman M.R."/>
        </authorList>
    </citation>
    <scope>NUCLEOTIDE SEQUENCE [LARGE SCALE GENOMIC DNA]</scope>
</reference>
<reference evidence="21" key="3">
    <citation type="submission" date="2020-05" db="EMBL/GenBank/DDBJ databases">
        <title>Electrophorus electricus (electric eel) genome, fEleEle1, primary haplotype.</title>
        <authorList>
            <person name="Myers G."/>
            <person name="Meyer A."/>
            <person name="Fedrigo O."/>
            <person name="Formenti G."/>
            <person name="Rhie A."/>
            <person name="Tracey A."/>
            <person name="Sims Y."/>
            <person name="Jarvis E.D."/>
        </authorList>
    </citation>
    <scope>NUCLEOTIDE SEQUENCE [LARGE SCALE GENOMIC DNA]</scope>
</reference>
<comment type="subcellular location">
    <subcellularLocation>
        <location evidence="2">Apical cell membrane</location>
    </subcellularLocation>
    <subcellularLocation>
        <location evidence="3">Cell junction</location>
    </subcellularLocation>
    <subcellularLocation>
        <location evidence="1">Cell membrane</location>
        <topology evidence="1">Peripheral membrane protein</topology>
    </subcellularLocation>
    <subcellularLocation>
        <location evidence="4">Cytoplasm</location>
    </subcellularLocation>
    <subcellularLocation>
        <location evidence="5">Endoplasmic reticulum membrane</location>
    </subcellularLocation>
</comment>
<feature type="domain" description="Guanylate kinase-like" evidence="18">
    <location>
        <begin position="692"/>
        <end position="867"/>
    </location>
</feature>
<dbReference type="SUPFAM" id="SSF101288">
    <property type="entry name" value="L27 domain"/>
    <property type="match status" value="1"/>
</dbReference>
<dbReference type="PROSITE" id="PS00856">
    <property type="entry name" value="GUANYLATE_KINASE_1"/>
    <property type="match status" value="1"/>
</dbReference>
<dbReference type="Gene3D" id="2.30.30.40">
    <property type="entry name" value="SH3 Domains"/>
    <property type="match status" value="2"/>
</dbReference>
<dbReference type="SMART" id="SM00569">
    <property type="entry name" value="L27"/>
    <property type="match status" value="1"/>
</dbReference>
<comment type="similarity">
    <text evidence="6">Belongs to the MAGUK family.</text>
</comment>
<dbReference type="InterPro" id="IPR016313">
    <property type="entry name" value="DLG1-like"/>
</dbReference>
<evidence type="ECO:0000256" key="4">
    <source>
        <dbReference type="ARBA" id="ARBA00004496"/>
    </source>
</evidence>
<feature type="domain" description="L27" evidence="20">
    <location>
        <begin position="4"/>
        <end position="64"/>
    </location>
</feature>
<dbReference type="FunFam" id="2.30.30.40:FF:000058">
    <property type="entry name" value="Disks large homolog 1 isoform X1"/>
    <property type="match status" value="1"/>
</dbReference>
<keyword evidence="12" id="KW-0965">Cell junction</keyword>
<dbReference type="Pfam" id="PF00595">
    <property type="entry name" value="PDZ"/>
    <property type="match status" value="3"/>
</dbReference>
<dbReference type="FunFam" id="1.10.287.470:FF:000001">
    <property type="entry name" value="Disks large 1 isoform X3"/>
    <property type="match status" value="1"/>
</dbReference>
<dbReference type="InterPro" id="IPR050614">
    <property type="entry name" value="Synaptic_Scaffolding_LAP-MAGUK"/>
</dbReference>
<keyword evidence="7 15" id="KW-0728">SH3 domain</keyword>